<organism evidence="1 2">
    <name type="scientific">Entomophthora muscae</name>
    <dbReference type="NCBI Taxonomy" id="34485"/>
    <lineage>
        <taxon>Eukaryota</taxon>
        <taxon>Fungi</taxon>
        <taxon>Fungi incertae sedis</taxon>
        <taxon>Zoopagomycota</taxon>
        <taxon>Entomophthoromycotina</taxon>
        <taxon>Entomophthoromycetes</taxon>
        <taxon>Entomophthorales</taxon>
        <taxon>Entomophthoraceae</taxon>
        <taxon>Entomophthora</taxon>
    </lineage>
</organism>
<keyword evidence="2" id="KW-1185">Reference proteome</keyword>
<comment type="caution">
    <text evidence="1">The sequence shown here is derived from an EMBL/GenBank/DDBJ whole genome shotgun (WGS) entry which is preliminary data.</text>
</comment>
<dbReference type="EMBL" id="QTSX02003367">
    <property type="protein sequence ID" value="KAJ9071261.1"/>
    <property type="molecule type" value="Genomic_DNA"/>
</dbReference>
<reference evidence="1" key="1">
    <citation type="submission" date="2022-04" db="EMBL/GenBank/DDBJ databases">
        <title>Genome of the entomopathogenic fungus Entomophthora muscae.</title>
        <authorList>
            <person name="Elya C."/>
            <person name="Lovett B.R."/>
            <person name="Lee E."/>
            <person name="Macias A.M."/>
            <person name="Hajek A.E."/>
            <person name="De Bivort B.L."/>
            <person name="Kasson M.T."/>
            <person name="De Fine Licht H.H."/>
            <person name="Stajich J.E."/>
        </authorList>
    </citation>
    <scope>NUCLEOTIDE SEQUENCE</scope>
    <source>
        <strain evidence="1">Berkeley</strain>
    </source>
</reference>
<evidence type="ECO:0000313" key="2">
    <source>
        <dbReference type="Proteomes" id="UP001165960"/>
    </source>
</evidence>
<proteinExistence type="predicted"/>
<sequence>MREFNNLMNKGNLIRTAKEPKKAPESQITKAYPIMLDLLQRAPKLLLTQVHKQLAHHSIWISKCMVQLWMHGKVASIRVLINVASDQWDGAEDLSYDQVSGIYTDFVLP</sequence>
<accession>A0ACC2T9W1</accession>
<evidence type="ECO:0000313" key="1">
    <source>
        <dbReference type="EMBL" id="KAJ9071261.1"/>
    </source>
</evidence>
<dbReference type="Proteomes" id="UP001165960">
    <property type="component" value="Unassembled WGS sequence"/>
</dbReference>
<name>A0ACC2T9W1_9FUNG</name>
<protein>
    <submittedName>
        <fullName evidence="1">Uncharacterized protein</fullName>
    </submittedName>
</protein>
<gene>
    <name evidence="1" type="ORF">DSO57_1038763</name>
</gene>